<dbReference type="InterPro" id="IPR004358">
    <property type="entry name" value="Sig_transdc_His_kin-like_C"/>
</dbReference>
<name>A0A271IX66_9BACT</name>
<protein>
    <recommendedName>
        <fullName evidence="2">histidine kinase</fullName>
        <ecNumber evidence="2">2.7.13.3</ecNumber>
    </recommendedName>
</protein>
<dbReference type="CDD" id="cd00130">
    <property type="entry name" value="PAS"/>
    <property type="match status" value="2"/>
</dbReference>
<feature type="region of interest" description="Disordered" evidence="7">
    <location>
        <begin position="821"/>
        <end position="872"/>
    </location>
</feature>
<evidence type="ECO:0000256" key="8">
    <source>
        <dbReference type="SAM" id="Phobius"/>
    </source>
</evidence>
<dbReference type="SUPFAM" id="SSF55874">
    <property type="entry name" value="ATPase domain of HSP90 chaperone/DNA topoisomerase II/histidine kinase"/>
    <property type="match status" value="1"/>
</dbReference>
<dbReference type="PROSITE" id="PS50109">
    <property type="entry name" value="HIS_KIN"/>
    <property type="match status" value="1"/>
</dbReference>
<evidence type="ECO:0000259" key="12">
    <source>
        <dbReference type="PROSITE" id="PS50113"/>
    </source>
</evidence>
<feature type="domain" description="PAS" evidence="11">
    <location>
        <begin position="332"/>
        <end position="398"/>
    </location>
</feature>
<dbReference type="InterPro" id="IPR000700">
    <property type="entry name" value="PAS-assoc_C"/>
</dbReference>
<feature type="transmembrane region" description="Helical" evidence="8">
    <location>
        <begin position="81"/>
        <end position="101"/>
    </location>
</feature>
<dbReference type="InterPro" id="IPR011006">
    <property type="entry name" value="CheY-like_superfamily"/>
</dbReference>
<feature type="transmembrane region" description="Helical" evidence="8">
    <location>
        <begin position="26"/>
        <end position="47"/>
    </location>
</feature>
<evidence type="ECO:0000256" key="4">
    <source>
        <dbReference type="ARBA" id="ARBA00022679"/>
    </source>
</evidence>
<keyword evidence="4" id="KW-0808">Transferase</keyword>
<dbReference type="InterPro" id="IPR013767">
    <property type="entry name" value="PAS_fold"/>
</dbReference>
<evidence type="ECO:0000256" key="7">
    <source>
        <dbReference type="SAM" id="MobiDB-lite"/>
    </source>
</evidence>
<gene>
    <name evidence="13" type="ORF">BSZ37_04825</name>
</gene>
<dbReference type="InterPro" id="IPR001610">
    <property type="entry name" value="PAC"/>
</dbReference>
<keyword evidence="3 6" id="KW-0597">Phosphoprotein</keyword>
<feature type="domain" description="PAC" evidence="12">
    <location>
        <begin position="405"/>
        <end position="456"/>
    </location>
</feature>
<proteinExistence type="predicted"/>
<dbReference type="PROSITE" id="PS50113">
    <property type="entry name" value="PAC"/>
    <property type="match status" value="2"/>
</dbReference>
<dbReference type="Pfam" id="PF02518">
    <property type="entry name" value="HATPase_c"/>
    <property type="match status" value="1"/>
</dbReference>
<dbReference type="InterPro" id="IPR000014">
    <property type="entry name" value="PAS"/>
</dbReference>
<dbReference type="InterPro" id="IPR003661">
    <property type="entry name" value="HisK_dim/P_dom"/>
</dbReference>
<dbReference type="SUPFAM" id="SSF47384">
    <property type="entry name" value="Homodimeric domain of signal transducing histidine kinase"/>
    <property type="match status" value="1"/>
</dbReference>
<evidence type="ECO:0000256" key="5">
    <source>
        <dbReference type="ARBA" id="ARBA00022777"/>
    </source>
</evidence>
<accession>A0A271IX66</accession>
<feature type="compositionally biased region" description="Low complexity" evidence="7">
    <location>
        <begin position="850"/>
        <end position="866"/>
    </location>
</feature>
<dbReference type="SUPFAM" id="SSF55785">
    <property type="entry name" value="PYP-like sensor domain (PAS domain)"/>
    <property type="match status" value="2"/>
</dbReference>
<evidence type="ECO:0000259" key="9">
    <source>
        <dbReference type="PROSITE" id="PS50109"/>
    </source>
</evidence>
<dbReference type="Gene3D" id="3.30.450.20">
    <property type="entry name" value="PAS domain"/>
    <property type="match status" value="2"/>
</dbReference>
<dbReference type="Gene3D" id="1.10.287.130">
    <property type="match status" value="1"/>
</dbReference>
<dbReference type="PANTHER" id="PTHR43047">
    <property type="entry name" value="TWO-COMPONENT HISTIDINE PROTEIN KINASE"/>
    <property type="match status" value="1"/>
</dbReference>
<dbReference type="InterPro" id="IPR035965">
    <property type="entry name" value="PAS-like_dom_sf"/>
</dbReference>
<evidence type="ECO:0000313" key="13">
    <source>
        <dbReference type="EMBL" id="PAP75813.1"/>
    </source>
</evidence>
<evidence type="ECO:0000256" key="3">
    <source>
        <dbReference type="ARBA" id="ARBA00022553"/>
    </source>
</evidence>
<dbReference type="Pfam" id="PF00989">
    <property type="entry name" value="PAS"/>
    <property type="match status" value="2"/>
</dbReference>
<comment type="caution">
    <text evidence="13">The sequence shown here is derived from an EMBL/GenBank/DDBJ whole genome shotgun (WGS) entry which is preliminary data.</text>
</comment>
<dbReference type="PRINTS" id="PR00344">
    <property type="entry name" value="BCTRLSENSOR"/>
</dbReference>
<dbReference type="SMART" id="SM00387">
    <property type="entry name" value="HATPase_c"/>
    <property type="match status" value="1"/>
</dbReference>
<feature type="domain" description="Histidine kinase" evidence="9">
    <location>
        <begin position="474"/>
        <end position="692"/>
    </location>
</feature>
<feature type="transmembrane region" description="Helical" evidence="8">
    <location>
        <begin position="131"/>
        <end position="150"/>
    </location>
</feature>
<dbReference type="EC" id="2.7.13.3" evidence="2"/>
<dbReference type="GO" id="GO:0000155">
    <property type="term" value="F:phosphorelay sensor kinase activity"/>
    <property type="evidence" value="ECO:0007669"/>
    <property type="project" value="InterPro"/>
</dbReference>
<evidence type="ECO:0000259" key="10">
    <source>
        <dbReference type="PROSITE" id="PS50110"/>
    </source>
</evidence>
<dbReference type="PROSITE" id="PS50112">
    <property type="entry name" value="PAS"/>
    <property type="match status" value="2"/>
</dbReference>
<dbReference type="GO" id="GO:0006355">
    <property type="term" value="P:regulation of DNA-templated transcription"/>
    <property type="evidence" value="ECO:0007669"/>
    <property type="project" value="InterPro"/>
</dbReference>
<keyword evidence="8" id="KW-1133">Transmembrane helix</keyword>
<evidence type="ECO:0000256" key="1">
    <source>
        <dbReference type="ARBA" id="ARBA00000085"/>
    </source>
</evidence>
<sequence length="872" mass="92831">MAGWIDRWIDPNRMPEGPRGIRQARIVVVEGWLGLLAHAILGVTLVLGEVPMLPLIEVAVAIVLTVAALAVVRWGGQVEGAAWVLALSLALTPVFQASVDLGIRDPALALVMLAPFAGALTSGARLATVSAVVGALGALVLFGLDVMGLAPEPFSTPDEAAGYAIVMVTVGSALSATAGVLYAKHTRHELVEAEGQSTRLDAALRASEERYRSLFDHIPVGMYRSAPDGRVLLANATLARLIGAPSPEAARAYNAIDFYVDRVDRDRFRETIHRDGFIRGFETRWRRPSGDVRHVRIDARVAFGADGEPMFYEGAVEDVTAEREARLALHRSEARFRALVQRSSDVVVVADRADRFTYVSPAVGPLLGHLPESLIHTALVDLVHPEDRDRAEAFLAEARGGVPSASVELRLRHTDGHDVFVEGAATALYDDPAVGGLVLNLRDVTERKRAQAVLVQSKRQAEEVAALKSTFLANMSHEIRTPLTAILGFADVLAEEVTDETQGEFVGLIARSGRRLMDTLNSVLDLARLEAGRGGLVEERVDLGDLAREAADMFGPAASESGLVIRAEVEPGEHAVTADEAAVVRVLHNLVGNAIKFTDEGSITVAVRTDRSGSPRVQLVVRDTGIGVDEAFLPRIFGEFEQESTGAERKYEGAGLGLALSRQLVDRMGGVITVDSEKGVGTEFTVSFPALVAGTEAADDRPVVLVVDDNEQAREIAVHTLADTFRVATAGDGEGAFAVIEADRPDVVLLDIHLGLSISGEDVMRQLRDTPAFAGLPIVAVTAYGLPGDRERFLAAGFDAYLTKPYARADLRAAVARATQARTHGVAPRPPTPAEGAWDEDPPGGGVYISRAGPSSVSPPARSAPAVPDPAA</sequence>
<feature type="transmembrane region" description="Helical" evidence="8">
    <location>
        <begin position="162"/>
        <end position="183"/>
    </location>
</feature>
<dbReference type="SMART" id="SM00388">
    <property type="entry name" value="HisKA"/>
    <property type="match status" value="1"/>
</dbReference>
<dbReference type="AlphaFoldDB" id="A0A271IX66"/>
<dbReference type="InterPro" id="IPR003594">
    <property type="entry name" value="HATPase_dom"/>
</dbReference>
<dbReference type="InterPro" id="IPR001789">
    <property type="entry name" value="Sig_transdc_resp-reg_receiver"/>
</dbReference>
<dbReference type="PROSITE" id="PS50110">
    <property type="entry name" value="RESPONSE_REGULATORY"/>
    <property type="match status" value="1"/>
</dbReference>
<dbReference type="NCBIfam" id="TIGR00229">
    <property type="entry name" value="sensory_box"/>
    <property type="match status" value="2"/>
</dbReference>
<feature type="domain" description="PAC" evidence="12">
    <location>
        <begin position="279"/>
        <end position="331"/>
    </location>
</feature>
<dbReference type="SMART" id="SM00086">
    <property type="entry name" value="PAC"/>
    <property type="match status" value="2"/>
</dbReference>
<keyword evidence="5" id="KW-0418">Kinase</keyword>
<evidence type="ECO:0000259" key="11">
    <source>
        <dbReference type="PROSITE" id="PS50112"/>
    </source>
</evidence>
<dbReference type="Pfam" id="PF00512">
    <property type="entry name" value="HisKA"/>
    <property type="match status" value="1"/>
</dbReference>
<evidence type="ECO:0000256" key="2">
    <source>
        <dbReference type="ARBA" id="ARBA00012438"/>
    </source>
</evidence>
<dbReference type="SUPFAM" id="SSF52172">
    <property type="entry name" value="CheY-like"/>
    <property type="match status" value="1"/>
</dbReference>
<dbReference type="EMBL" id="MQWD01000001">
    <property type="protein sequence ID" value="PAP75813.1"/>
    <property type="molecule type" value="Genomic_DNA"/>
</dbReference>
<keyword evidence="8" id="KW-0472">Membrane</keyword>
<dbReference type="SMART" id="SM00448">
    <property type="entry name" value="REC"/>
    <property type="match status" value="1"/>
</dbReference>
<dbReference type="Gene3D" id="3.40.50.2300">
    <property type="match status" value="1"/>
</dbReference>
<dbReference type="Proteomes" id="UP000216339">
    <property type="component" value="Unassembled WGS sequence"/>
</dbReference>
<feature type="transmembrane region" description="Helical" evidence="8">
    <location>
        <begin position="53"/>
        <end position="74"/>
    </location>
</feature>
<dbReference type="InterPro" id="IPR005467">
    <property type="entry name" value="His_kinase_dom"/>
</dbReference>
<evidence type="ECO:0000313" key="14">
    <source>
        <dbReference type="Proteomes" id="UP000216339"/>
    </source>
</evidence>
<feature type="domain" description="PAS" evidence="11">
    <location>
        <begin position="207"/>
        <end position="248"/>
    </location>
</feature>
<dbReference type="Gene3D" id="3.30.565.10">
    <property type="entry name" value="Histidine kinase-like ATPase, C-terminal domain"/>
    <property type="match status" value="1"/>
</dbReference>
<dbReference type="Pfam" id="PF00072">
    <property type="entry name" value="Response_reg"/>
    <property type="match status" value="1"/>
</dbReference>
<keyword evidence="14" id="KW-1185">Reference proteome</keyword>
<feature type="modified residue" description="4-aspartylphosphate" evidence="6">
    <location>
        <position position="751"/>
    </location>
</feature>
<evidence type="ECO:0000256" key="6">
    <source>
        <dbReference type="PROSITE-ProRule" id="PRU00169"/>
    </source>
</evidence>
<dbReference type="SMART" id="SM00091">
    <property type="entry name" value="PAS"/>
    <property type="match status" value="2"/>
</dbReference>
<feature type="domain" description="Response regulatory" evidence="10">
    <location>
        <begin position="703"/>
        <end position="819"/>
    </location>
</feature>
<dbReference type="CDD" id="cd00082">
    <property type="entry name" value="HisKA"/>
    <property type="match status" value="1"/>
</dbReference>
<organism evidence="13 14">
    <name type="scientific">Rubrivirga marina</name>
    <dbReference type="NCBI Taxonomy" id="1196024"/>
    <lineage>
        <taxon>Bacteria</taxon>
        <taxon>Pseudomonadati</taxon>
        <taxon>Rhodothermota</taxon>
        <taxon>Rhodothermia</taxon>
        <taxon>Rhodothermales</taxon>
        <taxon>Rubricoccaceae</taxon>
        <taxon>Rubrivirga</taxon>
    </lineage>
</organism>
<dbReference type="InterPro" id="IPR036890">
    <property type="entry name" value="HATPase_C_sf"/>
</dbReference>
<keyword evidence="8" id="KW-0812">Transmembrane</keyword>
<comment type="catalytic activity">
    <reaction evidence="1">
        <text>ATP + protein L-histidine = ADP + protein N-phospho-L-histidine.</text>
        <dbReference type="EC" id="2.7.13.3"/>
    </reaction>
</comment>
<dbReference type="InterPro" id="IPR036097">
    <property type="entry name" value="HisK_dim/P_sf"/>
</dbReference>
<dbReference type="CDD" id="cd16922">
    <property type="entry name" value="HATPase_EvgS-ArcB-TorS-like"/>
    <property type="match status" value="1"/>
</dbReference>
<reference evidence="13 14" key="1">
    <citation type="submission" date="2016-11" db="EMBL/GenBank/DDBJ databases">
        <title>Study of marine rhodopsin-containing bacteria.</title>
        <authorList>
            <person name="Yoshizawa S."/>
            <person name="Kumagai Y."/>
            <person name="Kogure K."/>
        </authorList>
    </citation>
    <scope>NUCLEOTIDE SEQUENCE [LARGE SCALE GENOMIC DNA]</scope>
    <source>
        <strain evidence="13 14">SAORIC-28</strain>
    </source>
</reference>